<comment type="caution">
    <text evidence="3">The sequence shown here is derived from an EMBL/GenBank/DDBJ whole genome shotgun (WGS) entry which is preliminary data.</text>
</comment>
<evidence type="ECO:0000259" key="2">
    <source>
        <dbReference type="Pfam" id="PF19200"/>
    </source>
</evidence>
<dbReference type="InterPro" id="IPR043894">
    <property type="entry name" value="MupG_C"/>
</dbReference>
<dbReference type="Pfam" id="PF05913">
    <property type="entry name" value="MupG_C"/>
    <property type="match status" value="1"/>
</dbReference>
<dbReference type="InterPro" id="IPR013785">
    <property type="entry name" value="Aldolase_TIM"/>
</dbReference>
<evidence type="ECO:0000259" key="1">
    <source>
        <dbReference type="Pfam" id="PF05913"/>
    </source>
</evidence>
<dbReference type="Gene3D" id="3.20.20.70">
    <property type="entry name" value="Aldolase class I"/>
    <property type="match status" value="1"/>
</dbReference>
<organism evidence="3 4">
    <name type="scientific">Latilactobacillus curvatus JCM 1096 = DSM 20019</name>
    <dbReference type="NCBI Taxonomy" id="1293592"/>
    <lineage>
        <taxon>Bacteria</taxon>
        <taxon>Bacillati</taxon>
        <taxon>Bacillota</taxon>
        <taxon>Bacilli</taxon>
        <taxon>Lactobacillales</taxon>
        <taxon>Lactobacillaceae</taxon>
        <taxon>Latilactobacillus</taxon>
    </lineage>
</organism>
<evidence type="ECO:0008006" key="5">
    <source>
        <dbReference type="Google" id="ProtNLM"/>
    </source>
</evidence>
<dbReference type="SUPFAM" id="SSF51445">
    <property type="entry name" value="(Trans)glycosidases"/>
    <property type="match status" value="1"/>
</dbReference>
<dbReference type="InterPro" id="IPR017853">
    <property type="entry name" value="GH"/>
</dbReference>
<reference evidence="3 4" key="1">
    <citation type="journal article" date="2015" name="Genome Announc.">
        <title>Expanding the biotechnology potential of lactobacilli through comparative genomics of 213 strains and associated genera.</title>
        <authorList>
            <person name="Sun Z."/>
            <person name="Harris H.M."/>
            <person name="McCann A."/>
            <person name="Guo C."/>
            <person name="Argimon S."/>
            <person name="Zhang W."/>
            <person name="Yang X."/>
            <person name="Jeffery I.B."/>
            <person name="Cooney J.C."/>
            <person name="Kagawa T.F."/>
            <person name="Liu W."/>
            <person name="Song Y."/>
            <person name="Salvetti E."/>
            <person name="Wrobel A."/>
            <person name="Rasinkangas P."/>
            <person name="Parkhill J."/>
            <person name="Rea M.C."/>
            <person name="O'Sullivan O."/>
            <person name="Ritari J."/>
            <person name="Douillard F.P."/>
            <person name="Paul Ross R."/>
            <person name="Yang R."/>
            <person name="Briner A.E."/>
            <person name="Felis G.E."/>
            <person name="de Vos W.M."/>
            <person name="Barrangou R."/>
            <person name="Klaenhammer T.R."/>
            <person name="Caufield P.W."/>
            <person name="Cui Y."/>
            <person name="Zhang H."/>
            <person name="O'Toole P.W."/>
        </authorList>
    </citation>
    <scope>NUCLEOTIDE SEQUENCE [LARGE SCALE GENOMIC DNA]</scope>
    <source>
        <strain evidence="3 4">DSM 20019</strain>
    </source>
</reference>
<accession>A0AAJ0PCN0</accession>
<proteinExistence type="predicted"/>
<dbReference type="InterPro" id="IPR008589">
    <property type="entry name" value="MupG"/>
</dbReference>
<dbReference type="EMBL" id="AZDL01000012">
    <property type="protein sequence ID" value="KRK92982.1"/>
    <property type="molecule type" value="Genomic_DNA"/>
</dbReference>
<dbReference type="AlphaFoldDB" id="A0AAJ0PCN0"/>
<evidence type="ECO:0000313" key="4">
    <source>
        <dbReference type="Proteomes" id="UP000050828"/>
    </source>
</evidence>
<gene>
    <name evidence="3" type="ORF">FC08_GL000236</name>
</gene>
<dbReference type="Proteomes" id="UP000050828">
    <property type="component" value="Unassembled WGS sequence"/>
</dbReference>
<dbReference type="Pfam" id="PF19200">
    <property type="entry name" value="MupG_N"/>
    <property type="match status" value="1"/>
</dbReference>
<sequence length="334" mass="37454">MNLQKMHAAGFTEVFTSMHIPEDDISQYTARIKALSTACREEHLQLMIDIETSSLPAVGLSLNDPAAILSFGITGLRIDFGIDNSTIAKLSPYLKIALNASTIAEQDLAVLRAAGANFANIEAWHNYYPRNETGLERTWFTEKNQWLKTQGLTIQAFVPGDGILRGPLEEGLPTLEAHRYQHPLASALDLFNCETDKVFIGDPTLAKTTLAQFDAFYHQHVITLYMLKSAPCPPYLFNQHFHNRRDVARDVIRLEEGRPLCQTTIQPEQTSVRLRGSITLDNQDYGRYMGELQITKHDLPADSRVNVLGKVIQKDHALLPFIQAGQAIQLKEID</sequence>
<evidence type="ECO:0000313" key="3">
    <source>
        <dbReference type="EMBL" id="KRK92982.1"/>
    </source>
</evidence>
<protein>
    <recommendedName>
        <fullName evidence="5">Outer surface protein</fullName>
    </recommendedName>
</protein>
<dbReference type="PANTHER" id="PTHR38435:SF2">
    <property type="entry name" value="DUF871 DOMAIN-CONTAINING PROTEIN"/>
    <property type="match status" value="1"/>
</dbReference>
<feature type="domain" description="6-phospho-N-acetylmuramidase C-terminal" evidence="1">
    <location>
        <begin position="236"/>
        <end position="330"/>
    </location>
</feature>
<feature type="domain" description="6-phospho-N-acetylmuramidase N-terminal" evidence="2">
    <location>
        <begin position="3"/>
        <end position="213"/>
    </location>
</feature>
<dbReference type="InterPro" id="IPR043797">
    <property type="entry name" value="MupG_N"/>
</dbReference>
<dbReference type="Gene3D" id="2.40.100.10">
    <property type="entry name" value="Cyclophilin-like"/>
    <property type="match status" value="1"/>
</dbReference>
<dbReference type="SUPFAM" id="SSF50891">
    <property type="entry name" value="Cyclophilin-like"/>
    <property type="match status" value="1"/>
</dbReference>
<dbReference type="PANTHER" id="PTHR38435">
    <property type="match status" value="1"/>
</dbReference>
<name>A0AAJ0PCN0_LATCU</name>
<dbReference type="InterPro" id="IPR029000">
    <property type="entry name" value="Cyclophilin-like_dom_sf"/>
</dbReference>